<keyword evidence="4" id="KW-1133">Transmembrane helix</keyword>
<protein>
    <submittedName>
        <fullName evidence="8">Synaptogyrin 1b</fullName>
    </submittedName>
</protein>
<dbReference type="InterPro" id="IPR008253">
    <property type="entry name" value="Marvel"/>
</dbReference>
<evidence type="ECO:0000259" key="7">
    <source>
        <dbReference type="PROSITE" id="PS51225"/>
    </source>
</evidence>
<evidence type="ECO:0000256" key="2">
    <source>
        <dbReference type="ARBA" id="ARBA00010252"/>
    </source>
</evidence>
<keyword evidence="3 6" id="KW-0812">Transmembrane</keyword>
<evidence type="ECO:0000313" key="8">
    <source>
        <dbReference type="Ensembl" id="ENSNMLP00000021078.1"/>
    </source>
</evidence>
<dbReference type="GO" id="GO:0030672">
    <property type="term" value="C:synaptic vesicle membrane"/>
    <property type="evidence" value="ECO:0007669"/>
    <property type="project" value="TreeGrafter"/>
</dbReference>
<proteinExistence type="inferred from homology"/>
<dbReference type="GO" id="GO:0031594">
    <property type="term" value="C:neuromuscular junction"/>
    <property type="evidence" value="ECO:0007669"/>
    <property type="project" value="TreeGrafter"/>
</dbReference>
<keyword evidence="5 6" id="KW-0472">Membrane</keyword>
<name>A0A8C6TJA6_9GOBI</name>
<evidence type="ECO:0000256" key="5">
    <source>
        <dbReference type="ARBA" id="ARBA00023136"/>
    </source>
</evidence>
<feature type="domain" description="MARVEL" evidence="7">
    <location>
        <begin position="27"/>
        <end position="123"/>
    </location>
</feature>
<evidence type="ECO:0000256" key="1">
    <source>
        <dbReference type="ARBA" id="ARBA00004141"/>
    </source>
</evidence>
<dbReference type="InterPro" id="IPR016579">
    <property type="entry name" value="Synaptogyrin"/>
</dbReference>
<dbReference type="PANTHER" id="PTHR10838:SF7">
    <property type="entry name" value="SYNAPTOGYRIN-1"/>
    <property type="match status" value="1"/>
</dbReference>
<evidence type="ECO:0000256" key="4">
    <source>
        <dbReference type="ARBA" id="ARBA00022989"/>
    </source>
</evidence>
<dbReference type="Proteomes" id="UP000694523">
    <property type="component" value="Unplaced"/>
</dbReference>
<dbReference type="Ensembl" id="ENSNMLT00000023644.1">
    <property type="protein sequence ID" value="ENSNMLP00000021078.1"/>
    <property type="gene ID" value="ENSNMLG00000013726.1"/>
</dbReference>
<accession>A0A8C6TJA6</accession>
<keyword evidence="9" id="KW-1185">Reference proteome</keyword>
<dbReference type="PANTHER" id="PTHR10838">
    <property type="entry name" value="SYNAPTOGYRIN"/>
    <property type="match status" value="1"/>
</dbReference>
<comment type="subcellular location">
    <subcellularLocation>
        <location evidence="1">Membrane</location>
        <topology evidence="1">Multi-pass membrane protein</topology>
    </subcellularLocation>
</comment>
<evidence type="ECO:0000313" key="9">
    <source>
        <dbReference type="Proteomes" id="UP000694523"/>
    </source>
</evidence>
<sequence length="123" mass="13247">MLFPFGCVSVHTIDSVNGVHTGAKAGQIGHYGGLTFCRPQLFSVVIFGCIANEGYINRPTEEQEYCIFNQNAHACNYAVSMGCVCFLCCSGLLALDVRFPQISGVKDRKKAVLADLGVSEVHA</sequence>
<reference evidence="8" key="1">
    <citation type="submission" date="2025-08" db="UniProtKB">
        <authorList>
            <consortium name="Ensembl"/>
        </authorList>
    </citation>
    <scope>IDENTIFICATION</scope>
</reference>
<reference evidence="8" key="2">
    <citation type="submission" date="2025-09" db="UniProtKB">
        <authorList>
            <consortium name="Ensembl"/>
        </authorList>
    </citation>
    <scope>IDENTIFICATION</scope>
</reference>
<organism evidence="8 9">
    <name type="scientific">Neogobius melanostomus</name>
    <name type="common">round goby</name>
    <dbReference type="NCBI Taxonomy" id="47308"/>
    <lineage>
        <taxon>Eukaryota</taxon>
        <taxon>Metazoa</taxon>
        <taxon>Chordata</taxon>
        <taxon>Craniata</taxon>
        <taxon>Vertebrata</taxon>
        <taxon>Euteleostomi</taxon>
        <taxon>Actinopterygii</taxon>
        <taxon>Neopterygii</taxon>
        <taxon>Teleostei</taxon>
        <taxon>Neoteleostei</taxon>
        <taxon>Acanthomorphata</taxon>
        <taxon>Gobiaria</taxon>
        <taxon>Gobiiformes</taxon>
        <taxon>Gobioidei</taxon>
        <taxon>Gobiidae</taxon>
        <taxon>Benthophilinae</taxon>
        <taxon>Neogobiini</taxon>
        <taxon>Neogobius</taxon>
    </lineage>
</organism>
<dbReference type="PROSITE" id="PS51225">
    <property type="entry name" value="MARVEL"/>
    <property type="match status" value="1"/>
</dbReference>
<comment type="similarity">
    <text evidence="2">Belongs to the synaptogyrin family.</text>
</comment>
<evidence type="ECO:0000256" key="6">
    <source>
        <dbReference type="PROSITE-ProRule" id="PRU00581"/>
    </source>
</evidence>
<dbReference type="AlphaFoldDB" id="A0A8C6TJA6"/>
<evidence type="ECO:0000256" key="3">
    <source>
        <dbReference type="ARBA" id="ARBA00022692"/>
    </source>
</evidence>